<evidence type="ECO:0000313" key="2">
    <source>
        <dbReference type="Proteomes" id="UP001595803"/>
    </source>
</evidence>
<dbReference type="Proteomes" id="UP001595803">
    <property type="component" value="Unassembled WGS sequence"/>
</dbReference>
<dbReference type="RefSeq" id="WP_380102076.1">
    <property type="nucleotide sequence ID" value="NZ_JBHRZG010000011.1"/>
</dbReference>
<organism evidence="1 2">
    <name type="scientific">Deinococcus rufus</name>
    <dbReference type="NCBI Taxonomy" id="2136097"/>
    <lineage>
        <taxon>Bacteria</taxon>
        <taxon>Thermotogati</taxon>
        <taxon>Deinococcota</taxon>
        <taxon>Deinococci</taxon>
        <taxon>Deinococcales</taxon>
        <taxon>Deinococcaceae</taxon>
        <taxon>Deinococcus</taxon>
    </lineage>
</organism>
<protein>
    <submittedName>
        <fullName evidence="1">Uncharacterized protein</fullName>
    </submittedName>
</protein>
<gene>
    <name evidence="1" type="ORF">ACFOSB_11490</name>
</gene>
<reference evidence="2" key="1">
    <citation type="journal article" date="2019" name="Int. J. Syst. Evol. Microbiol.">
        <title>The Global Catalogue of Microorganisms (GCM) 10K type strain sequencing project: providing services to taxonomists for standard genome sequencing and annotation.</title>
        <authorList>
            <consortium name="The Broad Institute Genomics Platform"/>
            <consortium name="The Broad Institute Genome Sequencing Center for Infectious Disease"/>
            <person name="Wu L."/>
            <person name="Ma J."/>
        </authorList>
    </citation>
    <scope>NUCLEOTIDE SEQUENCE [LARGE SCALE GENOMIC DNA]</scope>
    <source>
        <strain evidence="2">CCTCC AB 2017081</strain>
    </source>
</reference>
<proteinExistence type="predicted"/>
<dbReference type="EMBL" id="JBHRZG010000011">
    <property type="protein sequence ID" value="MFC3833480.1"/>
    <property type="molecule type" value="Genomic_DNA"/>
</dbReference>
<comment type="caution">
    <text evidence="1">The sequence shown here is derived from an EMBL/GenBank/DDBJ whole genome shotgun (WGS) entry which is preliminary data.</text>
</comment>
<sequence>MTGRKSRHILQLPGPALEQPFRITHGLAAVHAVEPIHSVCVLTGGTWPGLAALDAATAERLEACVITLTPGAAVDLRPSPAQIDEGVRSIQAQLLGRGGLGGRLAYLEQLGVPVAGVNQTTVGALIGTRRETAFRTLREQQRAPGAPQDPGTPP</sequence>
<name>A0ABV7Z943_9DEIO</name>
<evidence type="ECO:0000313" key="1">
    <source>
        <dbReference type="EMBL" id="MFC3833480.1"/>
    </source>
</evidence>
<keyword evidence="2" id="KW-1185">Reference proteome</keyword>
<accession>A0ABV7Z943</accession>